<evidence type="ECO:0000256" key="13">
    <source>
        <dbReference type="ARBA" id="ARBA00023180"/>
    </source>
</evidence>
<evidence type="ECO:0000256" key="11">
    <source>
        <dbReference type="ARBA" id="ARBA00023136"/>
    </source>
</evidence>
<evidence type="ECO:0000313" key="20">
    <source>
        <dbReference type="Proteomes" id="UP000825935"/>
    </source>
</evidence>
<accession>A0A8T2SA79</accession>
<dbReference type="Pfam" id="PF00069">
    <property type="entry name" value="Pkinase"/>
    <property type="match status" value="1"/>
</dbReference>
<keyword evidence="7 16" id="KW-0547">Nucleotide-binding</keyword>
<dbReference type="SUPFAM" id="SSF56112">
    <property type="entry name" value="Protein kinase-like (PK-like)"/>
    <property type="match status" value="1"/>
</dbReference>
<gene>
    <name evidence="19" type="ORF">KP509_21G032500</name>
</gene>
<comment type="subcellular location">
    <subcellularLocation>
        <location evidence="1">Membrane</location>
        <topology evidence="1">Single-pass type I membrane protein</topology>
    </subcellularLocation>
</comment>
<evidence type="ECO:0000256" key="7">
    <source>
        <dbReference type="ARBA" id="ARBA00022741"/>
    </source>
</evidence>
<evidence type="ECO:0000256" key="12">
    <source>
        <dbReference type="ARBA" id="ARBA00023170"/>
    </source>
</evidence>
<keyword evidence="8" id="KW-0418">Kinase</keyword>
<dbReference type="PROSITE" id="PS00108">
    <property type="entry name" value="PROTEIN_KINASE_ST"/>
    <property type="match status" value="1"/>
</dbReference>
<keyword evidence="20" id="KW-1185">Reference proteome</keyword>
<dbReference type="SMART" id="SM00220">
    <property type="entry name" value="S_TKc"/>
    <property type="match status" value="1"/>
</dbReference>
<dbReference type="OrthoDB" id="1905251at2759"/>
<dbReference type="InterPro" id="IPR051824">
    <property type="entry name" value="LRR_Rcpt-Like_S/T_Kinase"/>
</dbReference>
<evidence type="ECO:0000313" key="19">
    <source>
        <dbReference type="EMBL" id="KAH7315071.1"/>
    </source>
</evidence>
<dbReference type="PANTHER" id="PTHR48006">
    <property type="entry name" value="LEUCINE-RICH REPEAT-CONTAINING PROTEIN DDB_G0281931-RELATED"/>
    <property type="match status" value="1"/>
</dbReference>
<evidence type="ECO:0000256" key="4">
    <source>
        <dbReference type="ARBA" id="ARBA00022679"/>
    </source>
</evidence>
<evidence type="ECO:0000256" key="10">
    <source>
        <dbReference type="ARBA" id="ARBA00022989"/>
    </source>
</evidence>
<keyword evidence="12" id="KW-0675">Receptor</keyword>
<evidence type="ECO:0000256" key="17">
    <source>
        <dbReference type="SAM" id="Phobius"/>
    </source>
</evidence>
<dbReference type="Gene3D" id="3.80.10.10">
    <property type="entry name" value="Ribonuclease Inhibitor"/>
    <property type="match status" value="1"/>
</dbReference>
<evidence type="ECO:0000256" key="15">
    <source>
        <dbReference type="ARBA" id="ARBA00048679"/>
    </source>
</evidence>
<dbReference type="InterPro" id="IPR011009">
    <property type="entry name" value="Kinase-like_dom_sf"/>
</dbReference>
<comment type="catalytic activity">
    <reaction evidence="14">
        <text>L-threonyl-[protein] + ATP = O-phospho-L-threonyl-[protein] + ADP + H(+)</text>
        <dbReference type="Rhea" id="RHEA:46608"/>
        <dbReference type="Rhea" id="RHEA-COMP:11060"/>
        <dbReference type="Rhea" id="RHEA-COMP:11605"/>
        <dbReference type="ChEBI" id="CHEBI:15378"/>
        <dbReference type="ChEBI" id="CHEBI:30013"/>
        <dbReference type="ChEBI" id="CHEBI:30616"/>
        <dbReference type="ChEBI" id="CHEBI:61977"/>
        <dbReference type="ChEBI" id="CHEBI:456216"/>
        <dbReference type="EC" id="2.7.11.1"/>
    </reaction>
</comment>
<keyword evidence="5 17" id="KW-0812">Transmembrane</keyword>
<evidence type="ECO:0000256" key="3">
    <source>
        <dbReference type="ARBA" id="ARBA00022527"/>
    </source>
</evidence>
<evidence type="ECO:0000256" key="14">
    <source>
        <dbReference type="ARBA" id="ARBA00047899"/>
    </source>
</evidence>
<dbReference type="InterPro" id="IPR008271">
    <property type="entry name" value="Ser/Thr_kinase_AS"/>
</dbReference>
<evidence type="ECO:0000256" key="6">
    <source>
        <dbReference type="ARBA" id="ARBA00022729"/>
    </source>
</evidence>
<dbReference type="Gene3D" id="1.10.510.10">
    <property type="entry name" value="Transferase(Phosphotransferase) domain 1"/>
    <property type="match status" value="1"/>
</dbReference>
<evidence type="ECO:0000259" key="18">
    <source>
        <dbReference type="PROSITE" id="PS50011"/>
    </source>
</evidence>
<dbReference type="Gene3D" id="3.30.200.20">
    <property type="entry name" value="Phosphorylase Kinase, domain 1"/>
    <property type="match status" value="1"/>
</dbReference>
<evidence type="ECO:0000256" key="2">
    <source>
        <dbReference type="ARBA" id="ARBA00012513"/>
    </source>
</evidence>
<dbReference type="CDD" id="cd14066">
    <property type="entry name" value="STKc_IRAK"/>
    <property type="match status" value="1"/>
</dbReference>
<evidence type="ECO:0000256" key="16">
    <source>
        <dbReference type="PROSITE-ProRule" id="PRU10141"/>
    </source>
</evidence>
<dbReference type="AlphaFoldDB" id="A0A8T2SA79"/>
<evidence type="ECO:0000256" key="9">
    <source>
        <dbReference type="ARBA" id="ARBA00022840"/>
    </source>
</evidence>
<keyword evidence="6" id="KW-0732">Signal</keyword>
<sequence length="550" mass="61310">MLTISLYGNFLTGILPDTWKNMTKLNTLWLHRNSLTKYFPEWLPSLPKLYNVSLDQNLFYGSVPNFPNASLQIMSLTCNYFSGAVPTKFSNLVLNTSGNCFDPIDNSNKIRCQQRYYDCSTFFSEVPSGTCPECPNTQILEDQSTCVCTIPSASTGSGSNKSKLIGSIVGVGVFLLVVAVLFWFLYKYRREQKRRCKGLSELWDGPEGIIRYHIEDIVAATDNFDKKHQIGVGGFGSVYLAVLDGREVAIKVANSSSIQSTMGFRNEVLLLSRLHHVNLVHLLGFCEAEGIQILGYEYMSNGNLHTMLFGNTSVLDWLTRLDIALGVAHGLEYLHSFADPPVIHRDVKLSNVLLDYNMVAKLSDFGISKVAPELDSEMATRPCGTAGYIDPQYVLTEQLTTASDVYSFGVVLLELFTGQKCINKSRKEGENLVEWVSIKLEDEGLESVVDPRLGDNYPKQMFYDMIRLGLDCAAFKSSARPSMKAVVTILDQCRWSVAPELPVLNSIGSQKAGQQDDSYSHDYVQDADKSSEVYIQLVNESTIEPPLDPR</sequence>
<keyword evidence="10 17" id="KW-1133">Transmembrane helix</keyword>
<dbReference type="SUPFAM" id="SSF52058">
    <property type="entry name" value="L domain-like"/>
    <property type="match status" value="1"/>
</dbReference>
<protein>
    <recommendedName>
        <fullName evidence="2">non-specific serine/threonine protein kinase</fullName>
        <ecNumber evidence="2">2.7.11.1</ecNumber>
    </recommendedName>
</protein>
<dbReference type="EMBL" id="CM035426">
    <property type="protein sequence ID" value="KAH7315071.1"/>
    <property type="molecule type" value="Genomic_DNA"/>
</dbReference>
<evidence type="ECO:0000256" key="5">
    <source>
        <dbReference type="ARBA" id="ARBA00022692"/>
    </source>
</evidence>
<dbReference type="FunFam" id="1.10.510.10:FF:000287">
    <property type="entry name" value="probable LRR receptor-like serine/threonine-protein kinase RKF3"/>
    <property type="match status" value="1"/>
</dbReference>
<dbReference type="PROSITE" id="PS50011">
    <property type="entry name" value="PROTEIN_KINASE_DOM"/>
    <property type="match status" value="1"/>
</dbReference>
<dbReference type="InterPro" id="IPR000719">
    <property type="entry name" value="Prot_kinase_dom"/>
</dbReference>
<dbReference type="GO" id="GO:0016020">
    <property type="term" value="C:membrane"/>
    <property type="evidence" value="ECO:0007669"/>
    <property type="project" value="UniProtKB-SubCell"/>
</dbReference>
<dbReference type="EC" id="2.7.11.1" evidence="2"/>
<feature type="transmembrane region" description="Helical" evidence="17">
    <location>
        <begin position="164"/>
        <end position="186"/>
    </location>
</feature>
<comment type="caution">
    <text evidence="19">The sequence shown here is derived from an EMBL/GenBank/DDBJ whole genome shotgun (WGS) entry which is preliminary data.</text>
</comment>
<organism evidence="19 20">
    <name type="scientific">Ceratopteris richardii</name>
    <name type="common">Triangle waterfern</name>
    <dbReference type="NCBI Taxonomy" id="49495"/>
    <lineage>
        <taxon>Eukaryota</taxon>
        <taxon>Viridiplantae</taxon>
        <taxon>Streptophyta</taxon>
        <taxon>Embryophyta</taxon>
        <taxon>Tracheophyta</taxon>
        <taxon>Polypodiopsida</taxon>
        <taxon>Polypodiidae</taxon>
        <taxon>Polypodiales</taxon>
        <taxon>Pteridineae</taxon>
        <taxon>Pteridaceae</taxon>
        <taxon>Parkerioideae</taxon>
        <taxon>Ceratopteris</taxon>
    </lineage>
</organism>
<keyword evidence="13" id="KW-0325">Glycoprotein</keyword>
<reference evidence="19" key="1">
    <citation type="submission" date="2021-08" db="EMBL/GenBank/DDBJ databases">
        <title>WGS assembly of Ceratopteris richardii.</title>
        <authorList>
            <person name="Marchant D.B."/>
            <person name="Chen G."/>
            <person name="Jenkins J."/>
            <person name="Shu S."/>
            <person name="Leebens-Mack J."/>
            <person name="Grimwood J."/>
            <person name="Schmutz J."/>
            <person name="Soltis P."/>
            <person name="Soltis D."/>
            <person name="Chen Z.-H."/>
        </authorList>
    </citation>
    <scope>NUCLEOTIDE SEQUENCE</scope>
    <source>
        <strain evidence="19">Whitten #5841</strain>
        <tissue evidence="19">Leaf</tissue>
    </source>
</reference>
<evidence type="ECO:0000256" key="8">
    <source>
        <dbReference type="ARBA" id="ARBA00022777"/>
    </source>
</evidence>
<dbReference type="PROSITE" id="PS00107">
    <property type="entry name" value="PROTEIN_KINASE_ATP"/>
    <property type="match status" value="1"/>
</dbReference>
<name>A0A8T2SA79_CERRI</name>
<dbReference type="PANTHER" id="PTHR48006:SF51">
    <property type="entry name" value="PROTEIN KINASE DOMAIN-CONTAINING PROTEIN"/>
    <property type="match status" value="1"/>
</dbReference>
<dbReference type="InterPro" id="IPR017441">
    <property type="entry name" value="Protein_kinase_ATP_BS"/>
</dbReference>
<proteinExistence type="predicted"/>
<keyword evidence="4" id="KW-0808">Transferase</keyword>
<keyword evidence="11 17" id="KW-0472">Membrane</keyword>
<comment type="catalytic activity">
    <reaction evidence="15">
        <text>L-seryl-[protein] + ATP = O-phospho-L-seryl-[protein] + ADP + H(+)</text>
        <dbReference type="Rhea" id="RHEA:17989"/>
        <dbReference type="Rhea" id="RHEA-COMP:9863"/>
        <dbReference type="Rhea" id="RHEA-COMP:11604"/>
        <dbReference type="ChEBI" id="CHEBI:15378"/>
        <dbReference type="ChEBI" id="CHEBI:29999"/>
        <dbReference type="ChEBI" id="CHEBI:30616"/>
        <dbReference type="ChEBI" id="CHEBI:83421"/>
        <dbReference type="ChEBI" id="CHEBI:456216"/>
        <dbReference type="EC" id="2.7.11.1"/>
    </reaction>
</comment>
<keyword evidence="9 16" id="KW-0067">ATP-binding</keyword>
<dbReference type="GO" id="GO:0005524">
    <property type="term" value="F:ATP binding"/>
    <property type="evidence" value="ECO:0007669"/>
    <property type="project" value="UniProtKB-UniRule"/>
</dbReference>
<feature type="domain" description="Protein kinase" evidence="18">
    <location>
        <begin position="224"/>
        <end position="504"/>
    </location>
</feature>
<dbReference type="GO" id="GO:0004674">
    <property type="term" value="F:protein serine/threonine kinase activity"/>
    <property type="evidence" value="ECO:0007669"/>
    <property type="project" value="UniProtKB-KW"/>
</dbReference>
<evidence type="ECO:0000256" key="1">
    <source>
        <dbReference type="ARBA" id="ARBA00004479"/>
    </source>
</evidence>
<feature type="binding site" evidence="16">
    <location>
        <position position="251"/>
    </location>
    <ligand>
        <name>ATP</name>
        <dbReference type="ChEBI" id="CHEBI:30616"/>
    </ligand>
</feature>
<dbReference type="InterPro" id="IPR032675">
    <property type="entry name" value="LRR_dom_sf"/>
</dbReference>
<keyword evidence="3" id="KW-0723">Serine/threonine-protein kinase</keyword>
<dbReference type="Proteomes" id="UP000825935">
    <property type="component" value="Chromosome 21"/>
</dbReference>